<sequence length="341" mass="36846">MILISNKFFGLDVWKGIAMKEKILKSTGKGLLMLFVSLIMMFGGCGLIVYAGVNELPVFIAGGMILMLLGFVLIMGIKVVRPQEAIVYTLFGKYIGTLKEEGFHFINPFATSFNPAAHTRLGQSGDVKSSINVDAAMGKKISLKAMTLSNSKQKVNDALGNPVEVGVAVIWKVVDTAAAVFNVDNFKEYLSLQCDTSVRDIVKLYPYDVAPDIDTTGDGIADDGSLRGSTTVVAERIKKLIQEKVNIAGLEIVEARITYLAYAPEIASAMLQRQQATAIIDAKKVIVEGAVGMVEMALEMLEEKGTVELDEERKAAMVSNLLVVLCGNHEAQPVVNSGSLY</sequence>
<dbReference type="SUPFAM" id="SSF117892">
    <property type="entry name" value="Band 7/SPFH domain"/>
    <property type="match status" value="1"/>
</dbReference>
<dbReference type="EMBL" id="ACIL03000016">
    <property type="protein sequence ID" value="ESL02263.1"/>
    <property type="molecule type" value="Genomic_DNA"/>
</dbReference>
<evidence type="ECO:0000313" key="4">
    <source>
        <dbReference type="Proteomes" id="UP000018227"/>
    </source>
</evidence>
<dbReference type="SMART" id="SM00244">
    <property type="entry name" value="PHB"/>
    <property type="match status" value="1"/>
</dbReference>
<dbReference type="AlphaFoldDB" id="V2XZY0"/>
<dbReference type="STRING" id="592026.GCWU0000282_002397"/>
<feature type="transmembrane region" description="Helical" evidence="1">
    <location>
        <begin position="59"/>
        <end position="80"/>
    </location>
</feature>
<evidence type="ECO:0000313" key="3">
    <source>
        <dbReference type="EMBL" id="ESL02263.1"/>
    </source>
</evidence>
<dbReference type="PANTHER" id="PTHR43446:SF1">
    <property type="entry name" value="BAND 7 DOMAIN-CONTAINING PROTEIN"/>
    <property type="match status" value="1"/>
</dbReference>
<dbReference type="HOGENOM" id="CLU_053998_0_0_9"/>
<keyword evidence="1" id="KW-0472">Membrane</keyword>
<comment type="caution">
    <text evidence="3">The sequence shown here is derived from an EMBL/GenBank/DDBJ whole genome shotgun (WGS) entry which is preliminary data.</text>
</comment>
<dbReference type="Gene3D" id="3.30.479.30">
    <property type="entry name" value="Band 7 domain"/>
    <property type="match status" value="1"/>
</dbReference>
<organism evidence="3 4">
    <name type="scientific">Catonella morbi ATCC 51271</name>
    <dbReference type="NCBI Taxonomy" id="592026"/>
    <lineage>
        <taxon>Bacteria</taxon>
        <taxon>Bacillati</taxon>
        <taxon>Bacillota</taxon>
        <taxon>Clostridia</taxon>
        <taxon>Lachnospirales</taxon>
        <taxon>Lachnospiraceae</taxon>
        <taxon>Catonella</taxon>
    </lineage>
</organism>
<name>V2XZY0_9FIRM</name>
<keyword evidence="1" id="KW-0812">Transmembrane</keyword>
<dbReference type="Pfam" id="PF01145">
    <property type="entry name" value="Band_7"/>
    <property type="match status" value="1"/>
</dbReference>
<dbReference type="PANTHER" id="PTHR43446">
    <property type="entry name" value="MEMBRANE PROTEIN-RELATED"/>
    <property type="match status" value="1"/>
</dbReference>
<keyword evidence="4" id="KW-1185">Reference proteome</keyword>
<evidence type="ECO:0000256" key="1">
    <source>
        <dbReference type="SAM" id="Phobius"/>
    </source>
</evidence>
<feature type="transmembrane region" description="Helical" evidence="1">
    <location>
        <begin position="30"/>
        <end position="53"/>
    </location>
</feature>
<gene>
    <name evidence="3" type="ORF">GCWU0000282_002397</name>
</gene>
<accession>V2XZY0</accession>
<dbReference type="eggNOG" id="COG0330">
    <property type="taxonomic scope" value="Bacteria"/>
</dbReference>
<dbReference type="InterPro" id="IPR001107">
    <property type="entry name" value="Band_7"/>
</dbReference>
<keyword evidence="1" id="KW-1133">Transmembrane helix</keyword>
<protein>
    <submittedName>
        <fullName evidence="3">SPFH/Band 7/PHB domain protein</fullName>
    </submittedName>
</protein>
<dbReference type="Proteomes" id="UP000018227">
    <property type="component" value="Unassembled WGS sequence"/>
</dbReference>
<dbReference type="InterPro" id="IPR036013">
    <property type="entry name" value="Band_7/SPFH_dom_sf"/>
</dbReference>
<evidence type="ECO:0000259" key="2">
    <source>
        <dbReference type="SMART" id="SM00244"/>
    </source>
</evidence>
<feature type="domain" description="Band 7" evidence="2">
    <location>
        <begin position="75"/>
        <end position="274"/>
    </location>
</feature>
<dbReference type="CDD" id="cd03402">
    <property type="entry name" value="SPFH_like_u2"/>
    <property type="match status" value="1"/>
</dbReference>
<proteinExistence type="predicted"/>
<reference evidence="3 4" key="1">
    <citation type="submission" date="2013-06" db="EMBL/GenBank/DDBJ databases">
        <authorList>
            <person name="Weinstock G."/>
            <person name="Sodergren E."/>
            <person name="Clifton S."/>
            <person name="Fulton L."/>
            <person name="Fulton B."/>
            <person name="Courtney L."/>
            <person name="Fronick C."/>
            <person name="Harrison M."/>
            <person name="Strong C."/>
            <person name="Farmer C."/>
            <person name="Delahaunty K."/>
            <person name="Markovic C."/>
            <person name="Hall O."/>
            <person name="Minx P."/>
            <person name="Tomlinson C."/>
            <person name="Mitreva M."/>
            <person name="Nelson J."/>
            <person name="Hou S."/>
            <person name="Wollam A."/>
            <person name="Pepin K.H."/>
            <person name="Johnson M."/>
            <person name="Bhonagiri V."/>
            <person name="Nash W.E."/>
            <person name="Warren W."/>
            <person name="Chinwalla A."/>
            <person name="Mardis E.R."/>
            <person name="Wilson R.K."/>
        </authorList>
    </citation>
    <scope>NUCLEOTIDE SEQUENCE [LARGE SCALE GENOMIC DNA]</scope>
    <source>
        <strain evidence="3 4">ATCC 51271</strain>
    </source>
</reference>